<evidence type="ECO:0000313" key="1">
    <source>
        <dbReference type="EMBL" id="OJJ37770.1"/>
    </source>
</evidence>
<proteinExistence type="predicted"/>
<sequence length="58" mass="6561">PFYFRLDLVYHTLSIRRCLWRCLFGVLSICSGPGSGDDLNLFSMSDFGRSDLVGVEEV</sequence>
<dbReference type="EMBL" id="KV878211">
    <property type="protein sequence ID" value="OJJ37770.1"/>
    <property type="molecule type" value="Genomic_DNA"/>
</dbReference>
<organism evidence="1 2">
    <name type="scientific">Aspergillus wentii DTO 134E9</name>
    <dbReference type="NCBI Taxonomy" id="1073089"/>
    <lineage>
        <taxon>Eukaryota</taxon>
        <taxon>Fungi</taxon>
        <taxon>Dikarya</taxon>
        <taxon>Ascomycota</taxon>
        <taxon>Pezizomycotina</taxon>
        <taxon>Eurotiomycetes</taxon>
        <taxon>Eurotiomycetidae</taxon>
        <taxon>Eurotiales</taxon>
        <taxon>Aspergillaceae</taxon>
        <taxon>Aspergillus</taxon>
        <taxon>Aspergillus subgen. Cremei</taxon>
    </lineage>
</organism>
<gene>
    <name evidence="1" type="ORF">ASPWEDRAFT_39516</name>
</gene>
<dbReference type="RefSeq" id="XP_040691446.1">
    <property type="nucleotide sequence ID" value="XM_040835103.1"/>
</dbReference>
<dbReference type="VEuPathDB" id="FungiDB:ASPWEDRAFT_39516"/>
<dbReference type="GeneID" id="63750951"/>
<accession>A0A1L9RS62</accession>
<keyword evidence="2" id="KW-1185">Reference proteome</keyword>
<dbReference type="AlphaFoldDB" id="A0A1L9RS62"/>
<name>A0A1L9RS62_ASPWE</name>
<reference evidence="2" key="1">
    <citation type="journal article" date="2017" name="Genome Biol.">
        <title>Comparative genomics reveals high biological diversity and specific adaptations in the industrially and medically important fungal genus Aspergillus.</title>
        <authorList>
            <person name="de Vries R.P."/>
            <person name="Riley R."/>
            <person name="Wiebenga A."/>
            <person name="Aguilar-Osorio G."/>
            <person name="Amillis S."/>
            <person name="Uchima C.A."/>
            <person name="Anderluh G."/>
            <person name="Asadollahi M."/>
            <person name="Askin M."/>
            <person name="Barry K."/>
            <person name="Battaglia E."/>
            <person name="Bayram O."/>
            <person name="Benocci T."/>
            <person name="Braus-Stromeyer S.A."/>
            <person name="Caldana C."/>
            <person name="Canovas D."/>
            <person name="Cerqueira G.C."/>
            <person name="Chen F."/>
            <person name="Chen W."/>
            <person name="Choi C."/>
            <person name="Clum A."/>
            <person name="Dos Santos R.A."/>
            <person name="Damasio A.R."/>
            <person name="Diallinas G."/>
            <person name="Emri T."/>
            <person name="Fekete E."/>
            <person name="Flipphi M."/>
            <person name="Freyberg S."/>
            <person name="Gallo A."/>
            <person name="Gournas C."/>
            <person name="Habgood R."/>
            <person name="Hainaut M."/>
            <person name="Harispe M.L."/>
            <person name="Henrissat B."/>
            <person name="Hilden K.S."/>
            <person name="Hope R."/>
            <person name="Hossain A."/>
            <person name="Karabika E."/>
            <person name="Karaffa L."/>
            <person name="Karanyi Z."/>
            <person name="Krasevec N."/>
            <person name="Kuo A."/>
            <person name="Kusch H."/>
            <person name="LaButti K."/>
            <person name="Lagendijk E.L."/>
            <person name="Lapidus A."/>
            <person name="Levasseur A."/>
            <person name="Lindquist E."/>
            <person name="Lipzen A."/>
            <person name="Logrieco A.F."/>
            <person name="MacCabe A."/>
            <person name="Maekelae M.R."/>
            <person name="Malavazi I."/>
            <person name="Melin P."/>
            <person name="Meyer V."/>
            <person name="Mielnichuk N."/>
            <person name="Miskei M."/>
            <person name="Molnar A.P."/>
            <person name="Mule G."/>
            <person name="Ngan C.Y."/>
            <person name="Orejas M."/>
            <person name="Orosz E."/>
            <person name="Ouedraogo J.P."/>
            <person name="Overkamp K.M."/>
            <person name="Park H.-S."/>
            <person name="Perrone G."/>
            <person name="Piumi F."/>
            <person name="Punt P.J."/>
            <person name="Ram A.F."/>
            <person name="Ramon A."/>
            <person name="Rauscher S."/>
            <person name="Record E."/>
            <person name="Riano-Pachon D.M."/>
            <person name="Robert V."/>
            <person name="Roehrig J."/>
            <person name="Ruller R."/>
            <person name="Salamov A."/>
            <person name="Salih N.S."/>
            <person name="Samson R.A."/>
            <person name="Sandor E."/>
            <person name="Sanguinetti M."/>
            <person name="Schuetze T."/>
            <person name="Sepcic K."/>
            <person name="Shelest E."/>
            <person name="Sherlock G."/>
            <person name="Sophianopoulou V."/>
            <person name="Squina F.M."/>
            <person name="Sun H."/>
            <person name="Susca A."/>
            <person name="Todd R.B."/>
            <person name="Tsang A."/>
            <person name="Unkles S.E."/>
            <person name="van de Wiele N."/>
            <person name="van Rossen-Uffink D."/>
            <person name="Oliveira J.V."/>
            <person name="Vesth T.C."/>
            <person name="Visser J."/>
            <person name="Yu J.-H."/>
            <person name="Zhou M."/>
            <person name="Andersen M.R."/>
            <person name="Archer D.B."/>
            <person name="Baker S.E."/>
            <person name="Benoit I."/>
            <person name="Brakhage A.A."/>
            <person name="Braus G.H."/>
            <person name="Fischer R."/>
            <person name="Frisvad J.C."/>
            <person name="Goldman G.H."/>
            <person name="Houbraken J."/>
            <person name="Oakley B."/>
            <person name="Pocsi I."/>
            <person name="Scazzocchio C."/>
            <person name="Seiboth B."/>
            <person name="vanKuyk P.A."/>
            <person name="Wortman J."/>
            <person name="Dyer P.S."/>
            <person name="Grigoriev I.V."/>
        </authorList>
    </citation>
    <scope>NUCLEOTIDE SEQUENCE [LARGE SCALE GENOMIC DNA]</scope>
    <source>
        <strain evidence="2">DTO 134E9</strain>
    </source>
</reference>
<feature type="non-terminal residue" evidence="1">
    <location>
        <position position="1"/>
    </location>
</feature>
<evidence type="ECO:0000313" key="2">
    <source>
        <dbReference type="Proteomes" id="UP000184383"/>
    </source>
</evidence>
<dbReference type="Proteomes" id="UP000184383">
    <property type="component" value="Unassembled WGS sequence"/>
</dbReference>
<protein>
    <submittedName>
        <fullName evidence="1">Uncharacterized protein</fullName>
    </submittedName>
</protein>